<dbReference type="PROSITE" id="PS50883">
    <property type="entry name" value="EAL"/>
    <property type="match status" value="1"/>
</dbReference>
<dbReference type="RefSeq" id="WP_311779840.1">
    <property type="nucleotide sequence ID" value="NZ_JALRMR010000001.1"/>
</dbReference>
<dbReference type="SMART" id="SM00052">
    <property type="entry name" value="EAL"/>
    <property type="match status" value="1"/>
</dbReference>
<evidence type="ECO:0000313" key="3">
    <source>
        <dbReference type="Proteomes" id="UP001249945"/>
    </source>
</evidence>
<feature type="domain" description="EAL" evidence="1">
    <location>
        <begin position="1"/>
        <end position="239"/>
    </location>
</feature>
<sequence length="239" mass="28064">MDKLDWAFYSQPIVAECKEVLIREELLLREETANCAFFPQKYWESLTKKEYQELHYSIIHQVKTILKKNLTNHYSINLSRNSLISTALITEIKKEWLSFKDRLVIEITEEAPIGSLTIHEQQQVELRLRNHMEELNKLGFTLSLDDIGTGVHSLENVLNMLPYVSELKYSLNNFQKINTLIDLEEFLQAWQHLAQSQGLVFIVEGIETKLEDEWLTKLGIKYKQGFYYGKPQHLQMEGD</sequence>
<dbReference type="CDD" id="cd01948">
    <property type="entry name" value="EAL"/>
    <property type="match status" value="1"/>
</dbReference>
<dbReference type="Pfam" id="PF00563">
    <property type="entry name" value="EAL"/>
    <property type="match status" value="1"/>
</dbReference>
<dbReference type="InterPro" id="IPR001633">
    <property type="entry name" value="EAL_dom"/>
</dbReference>
<evidence type="ECO:0000313" key="2">
    <source>
        <dbReference type="EMBL" id="MDT1973079.1"/>
    </source>
</evidence>
<reference evidence="2" key="1">
    <citation type="submission" date="2022-04" db="EMBL/GenBank/DDBJ databases">
        <title>Draft genome sequences of lactic acid bacteria (LAB) strains involved in meat spoilage.</title>
        <authorList>
            <person name="Palevich N."/>
        </authorList>
    </citation>
    <scope>NUCLEOTIDE SEQUENCE</scope>
    <source>
        <strain evidence="2">9-14</strain>
    </source>
</reference>
<dbReference type="PANTHER" id="PTHR33121">
    <property type="entry name" value="CYCLIC DI-GMP PHOSPHODIESTERASE PDEF"/>
    <property type="match status" value="1"/>
</dbReference>
<name>A0AAW8R5X7_CARDV</name>
<dbReference type="InterPro" id="IPR050706">
    <property type="entry name" value="Cyclic-di-GMP_PDE-like"/>
</dbReference>
<dbReference type="InterPro" id="IPR035919">
    <property type="entry name" value="EAL_sf"/>
</dbReference>
<evidence type="ECO:0000259" key="1">
    <source>
        <dbReference type="PROSITE" id="PS50883"/>
    </source>
</evidence>
<dbReference type="AlphaFoldDB" id="A0AAW8R5X7"/>
<dbReference type="SUPFAM" id="SSF141868">
    <property type="entry name" value="EAL domain-like"/>
    <property type="match status" value="1"/>
</dbReference>
<dbReference type="Gene3D" id="3.20.20.450">
    <property type="entry name" value="EAL domain"/>
    <property type="match status" value="1"/>
</dbReference>
<dbReference type="GO" id="GO:0071111">
    <property type="term" value="F:cyclic-guanylate-specific phosphodiesterase activity"/>
    <property type="evidence" value="ECO:0007669"/>
    <property type="project" value="InterPro"/>
</dbReference>
<proteinExistence type="predicted"/>
<protein>
    <submittedName>
        <fullName evidence="2">EAL domain-containing protein</fullName>
    </submittedName>
</protein>
<dbReference type="Proteomes" id="UP001249945">
    <property type="component" value="Unassembled WGS sequence"/>
</dbReference>
<accession>A0AAW8R5X7</accession>
<dbReference type="PANTHER" id="PTHR33121:SF70">
    <property type="entry name" value="SIGNALING PROTEIN YKOW"/>
    <property type="match status" value="1"/>
</dbReference>
<dbReference type="EMBL" id="JALRMR010000001">
    <property type="protein sequence ID" value="MDT1973079.1"/>
    <property type="molecule type" value="Genomic_DNA"/>
</dbReference>
<gene>
    <name evidence="2" type="ORF">MX635_01560</name>
</gene>
<organism evidence="2 3">
    <name type="scientific">Carnobacterium divergens</name>
    <name type="common">Lactobacillus divergens</name>
    <dbReference type="NCBI Taxonomy" id="2748"/>
    <lineage>
        <taxon>Bacteria</taxon>
        <taxon>Bacillati</taxon>
        <taxon>Bacillota</taxon>
        <taxon>Bacilli</taxon>
        <taxon>Lactobacillales</taxon>
        <taxon>Carnobacteriaceae</taxon>
        <taxon>Carnobacterium</taxon>
    </lineage>
</organism>
<comment type="caution">
    <text evidence="2">The sequence shown here is derived from an EMBL/GenBank/DDBJ whole genome shotgun (WGS) entry which is preliminary data.</text>
</comment>